<evidence type="ECO:0000256" key="1">
    <source>
        <dbReference type="SAM" id="MobiDB-lite"/>
    </source>
</evidence>
<dbReference type="AlphaFoldDB" id="A0A1R1YN15"/>
<reference evidence="3" key="1">
    <citation type="submission" date="2017-01" db="EMBL/GenBank/DDBJ databases">
        <authorList>
            <person name="Wang Y."/>
            <person name="White M."/>
            <person name="Kvist S."/>
            <person name="Moncalvo J.-M."/>
        </authorList>
    </citation>
    <scope>NUCLEOTIDE SEQUENCE [LARGE SCALE GENOMIC DNA]</scope>
    <source>
        <strain evidence="3">ID-206-W2</strain>
    </source>
</reference>
<comment type="caution">
    <text evidence="2">The sequence shown here is derived from an EMBL/GenBank/DDBJ whole genome shotgun (WGS) entry which is preliminary data.</text>
</comment>
<feature type="region of interest" description="Disordered" evidence="1">
    <location>
        <begin position="84"/>
        <end position="110"/>
    </location>
</feature>
<dbReference type="EMBL" id="LSSM01000644">
    <property type="protein sequence ID" value="OMJ28301.1"/>
    <property type="molecule type" value="Genomic_DNA"/>
</dbReference>
<dbReference type="Proteomes" id="UP000187429">
    <property type="component" value="Unassembled WGS sequence"/>
</dbReference>
<proteinExistence type="predicted"/>
<evidence type="ECO:0000313" key="3">
    <source>
        <dbReference type="Proteomes" id="UP000187429"/>
    </source>
</evidence>
<name>A0A1R1YN15_9FUNG</name>
<sequence>MTQPRPPQSATTAHKQVFWREDAAGKVGLNRPQGRNPGRWPPCDVYIGIEQTNGHKVGCGGEPRVEIEADPQTTVFGAATVDTPPAMTQEEDESCRSCRPDRGSRFTALK</sequence>
<protein>
    <submittedName>
        <fullName evidence="2">Uncharacterized protein</fullName>
    </submittedName>
</protein>
<feature type="compositionally biased region" description="Basic and acidic residues" evidence="1">
    <location>
        <begin position="94"/>
        <end position="104"/>
    </location>
</feature>
<gene>
    <name evidence="2" type="ORF">AYI69_g2226</name>
</gene>
<evidence type="ECO:0000313" key="2">
    <source>
        <dbReference type="EMBL" id="OMJ28301.1"/>
    </source>
</evidence>
<keyword evidence="3" id="KW-1185">Reference proteome</keyword>
<organism evidence="2 3">
    <name type="scientific">Smittium culicis</name>
    <dbReference type="NCBI Taxonomy" id="133412"/>
    <lineage>
        <taxon>Eukaryota</taxon>
        <taxon>Fungi</taxon>
        <taxon>Fungi incertae sedis</taxon>
        <taxon>Zoopagomycota</taxon>
        <taxon>Kickxellomycotina</taxon>
        <taxon>Harpellomycetes</taxon>
        <taxon>Harpellales</taxon>
        <taxon>Legeriomycetaceae</taxon>
        <taxon>Smittium</taxon>
    </lineage>
</organism>
<accession>A0A1R1YN15</accession>